<dbReference type="PANTHER" id="PTHR14237">
    <property type="entry name" value="MOLYBDOPTERIN COFACTOR SULFURASE MOSC"/>
    <property type="match status" value="1"/>
</dbReference>
<dbReference type="EMBL" id="GL876967">
    <property type="protein sequence ID" value="KLU83578.1"/>
    <property type="molecule type" value="Genomic_DNA"/>
</dbReference>
<dbReference type="EMBL" id="ADBL01000647">
    <property type="status" value="NOT_ANNOTATED_CDS"/>
    <property type="molecule type" value="Genomic_DNA"/>
</dbReference>
<accession>A0A0C4DRW5</accession>
<evidence type="ECO:0000313" key="2">
    <source>
        <dbReference type="EMBL" id="KLU83578.1"/>
    </source>
</evidence>
<dbReference type="InterPro" id="IPR000192">
    <property type="entry name" value="Aminotrans_V_dom"/>
</dbReference>
<dbReference type="eggNOG" id="KOG2142">
    <property type="taxonomic scope" value="Eukaryota"/>
</dbReference>
<dbReference type="InterPro" id="IPR015422">
    <property type="entry name" value="PyrdxlP-dep_Trfase_small"/>
</dbReference>
<dbReference type="EMBL" id="ADBL01000646">
    <property type="status" value="NOT_ANNOTATED_CDS"/>
    <property type="molecule type" value="Genomic_DNA"/>
</dbReference>
<dbReference type="Gene3D" id="3.40.640.10">
    <property type="entry name" value="Type I PLP-dependent aspartate aminotransferase-like (Major domain)"/>
    <property type="match status" value="1"/>
</dbReference>
<dbReference type="Gene3D" id="3.90.1150.10">
    <property type="entry name" value="Aspartate Aminotransferase, domain 1"/>
    <property type="match status" value="1"/>
</dbReference>
<dbReference type="AlphaFoldDB" id="A0A0C4DRW5"/>
<dbReference type="SUPFAM" id="SSF53383">
    <property type="entry name" value="PLP-dependent transferases"/>
    <property type="match status" value="2"/>
</dbReference>
<evidence type="ECO:0000313" key="3">
    <source>
        <dbReference type="EnsemblFungi" id="MAPG_02632T0"/>
    </source>
</evidence>
<evidence type="ECO:0000313" key="4">
    <source>
        <dbReference type="Proteomes" id="UP000011715"/>
    </source>
</evidence>
<reference evidence="2" key="3">
    <citation type="submission" date="2011-03" db="EMBL/GenBank/DDBJ databases">
        <title>Annotation of Magnaporthe poae ATCC 64411.</title>
        <authorList>
            <person name="Ma L.-J."/>
            <person name="Dead R."/>
            <person name="Young S.K."/>
            <person name="Zeng Q."/>
            <person name="Gargeya S."/>
            <person name="Fitzgerald M."/>
            <person name="Haas B."/>
            <person name="Abouelleil A."/>
            <person name="Alvarado L."/>
            <person name="Arachchi H.M."/>
            <person name="Berlin A."/>
            <person name="Brown A."/>
            <person name="Chapman S.B."/>
            <person name="Chen Z."/>
            <person name="Dunbar C."/>
            <person name="Freedman E."/>
            <person name="Gearin G."/>
            <person name="Gellesch M."/>
            <person name="Goldberg J."/>
            <person name="Griggs A."/>
            <person name="Gujja S."/>
            <person name="Heiman D."/>
            <person name="Howarth C."/>
            <person name="Larson L."/>
            <person name="Lui A."/>
            <person name="MacDonald P.J.P."/>
            <person name="Mehta T."/>
            <person name="Montmayeur A."/>
            <person name="Murphy C."/>
            <person name="Neiman D."/>
            <person name="Pearson M."/>
            <person name="Priest M."/>
            <person name="Roberts A."/>
            <person name="Saif S."/>
            <person name="Shea T."/>
            <person name="Shenoy N."/>
            <person name="Sisk P."/>
            <person name="Stolte C."/>
            <person name="Sykes S."/>
            <person name="Yandava C."/>
            <person name="Wortman J."/>
            <person name="Nusbaum C."/>
            <person name="Birren B."/>
        </authorList>
    </citation>
    <scope>NUCLEOTIDE SEQUENCE</scope>
    <source>
        <strain evidence="2">ATCC 64411</strain>
    </source>
</reference>
<keyword evidence="4" id="KW-1185">Reference proteome</keyword>
<sequence length="421" mass="45998">MALLRLEGPVRDLRSQACLLAAHAVRRPRSHTNNPRSRQLHLVSSQQHAAACQRAARDSLRRWASTYRQPVAMSTAPAGLDAYNDGPYGEAVETLRDREYPHMNQGVYLDHSGTTIYARSTVEAFANKMTTNLYGNPHSANEPAKVSGDMVDEIRDKALRFLGADPEHFDLVFVANATAAIKLVADAFRDLAERTWSGSFWYGYHKDSHTSLVGVRELAGGANMAGAGKDVHQRLYGSMDNVSRHTSRLAARLYRGVASLRHHNGAPVCHIYGDEEGACPAFGDADRQGATIAFNVVHPDGTYVPYSEVEEVANSKGIYIRSGGICCPGGLFTALDYEPWELERAMSAGHHCGPHGLSIVNQLPTGVVRASLGPMSTARDVDVLVQFLSETFAARQQQQETHEHHIDGGRDRPLEAVACFG</sequence>
<dbReference type="InterPro" id="IPR015421">
    <property type="entry name" value="PyrdxlP-dep_Trfase_major"/>
</dbReference>
<reference evidence="4" key="1">
    <citation type="submission" date="2010-05" db="EMBL/GenBank/DDBJ databases">
        <title>The genome sequence of Magnaporthe poae strain ATCC 64411.</title>
        <authorList>
            <person name="Ma L.-J."/>
            <person name="Dead R."/>
            <person name="Young S."/>
            <person name="Zeng Q."/>
            <person name="Koehrsen M."/>
            <person name="Alvarado L."/>
            <person name="Berlin A."/>
            <person name="Chapman S.B."/>
            <person name="Chen Z."/>
            <person name="Freedman E."/>
            <person name="Gellesch M."/>
            <person name="Goldberg J."/>
            <person name="Griggs A."/>
            <person name="Gujja S."/>
            <person name="Heilman E.R."/>
            <person name="Heiman D."/>
            <person name="Hepburn T."/>
            <person name="Howarth C."/>
            <person name="Jen D."/>
            <person name="Larson L."/>
            <person name="Mehta T."/>
            <person name="Neiman D."/>
            <person name="Pearson M."/>
            <person name="Roberts A."/>
            <person name="Saif S."/>
            <person name="Shea T."/>
            <person name="Shenoy N."/>
            <person name="Sisk P."/>
            <person name="Stolte C."/>
            <person name="Sykes S."/>
            <person name="Walk T."/>
            <person name="White J."/>
            <person name="Yandava C."/>
            <person name="Haas B."/>
            <person name="Nusbaum C."/>
            <person name="Birren B."/>
        </authorList>
    </citation>
    <scope>NUCLEOTIDE SEQUENCE [LARGE SCALE GENOMIC DNA]</scope>
    <source>
        <strain evidence="4">ATCC 64411 / 73-15</strain>
    </source>
</reference>
<dbReference type="GO" id="GO:0008265">
    <property type="term" value="F:molybdenum cofactor sulfurtransferase activity"/>
    <property type="evidence" value="ECO:0007669"/>
    <property type="project" value="TreeGrafter"/>
</dbReference>
<dbReference type="InterPro" id="IPR015424">
    <property type="entry name" value="PyrdxlP-dep_Trfase"/>
</dbReference>
<reference evidence="3" key="4">
    <citation type="journal article" date="2015" name="G3 (Bethesda)">
        <title>Genome sequences of three phytopathogenic species of the Magnaporthaceae family of fungi.</title>
        <authorList>
            <person name="Okagaki L.H."/>
            <person name="Nunes C.C."/>
            <person name="Sailsbery J."/>
            <person name="Clay B."/>
            <person name="Brown D."/>
            <person name="John T."/>
            <person name="Oh Y."/>
            <person name="Young N."/>
            <person name="Fitzgerald M."/>
            <person name="Haas B.J."/>
            <person name="Zeng Q."/>
            <person name="Young S."/>
            <person name="Adiconis X."/>
            <person name="Fan L."/>
            <person name="Levin J.Z."/>
            <person name="Mitchell T.K."/>
            <person name="Okubara P.A."/>
            <person name="Farman M.L."/>
            <person name="Kohn L.M."/>
            <person name="Birren B."/>
            <person name="Ma L.-J."/>
            <person name="Dean R.A."/>
        </authorList>
    </citation>
    <scope>NUCLEOTIDE SEQUENCE</scope>
    <source>
        <strain evidence="3">ATCC 64411 / 73-15</strain>
    </source>
</reference>
<dbReference type="OrthoDB" id="10264306at2759"/>
<dbReference type="VEuPathDB" id="FungiDB:MAPG_02632"/>
<dbReference type="Proteomes" id="UP000011715">
    <property type="component" value="Unassembled WGS sequence"/>
</dbReference>
<name>A0A0C4DRW5_MAGP6</name>
<feature type="domain" description="Aminotransferase class V" evidence="1">
    <location>
        <begin position="107"/>
        <end position="189"/>
    </location>
</feature>
<evidence type="ECO:0000259" key="1">
    <source>
        <dbReference type="Pfam" id="PF00266"/>
    </source>
</evidence>
<dbReference type="PANTHER" id="PTHR14237:SF80">
    <property type="entry name" value="MOLYBDENUM COFACTOR SULFURASE"/>
    <property type="match status" value="1"/>
</dbReference>
<dbReference type="STRING" id="644358.A0A0C4DRW5"/>
<dbReference type="Pfam" id="PF00266">
    <property type="entry name" value="Aminotran_5"/>
    <property type="match status" value="1"/>
</dbReference>
<protein>
    <submittedName>
        <fullName evidence="2">Molybdenum cofactor sulfurase</fullName>
    </submittedName>
</protein>
<proteinExistence type="predicted"/>
<dbReference type="EnsemblFungi" id="MAPG_02632T0">
    <property type="protein sequence ID" value="MAPG_02632T0"/>
    <property type="gene ID" value="MAPG_02632"/>
</dbReference>
<reference evidence="2" key="2">
    <citation type="submission" date="2010-05" db="EMBL/GenBank/DDBJ databases">
        <title>The Genome Sequence of Magnaporthe poae strain ATCC 64411.</title>
        <authorList>
            <consortium name="The Broad Institute Genome Sequencing Platform"/>
            <consortium name="Broad Institute Genome Sequencing Center for Infectious Disease"/>
            <person name="Ma L.-J."/>
            <person name="Dead R."/>
            <person name="Young S."/>
            <person name="Zeng Q."/>
            <person name="Koehrsen M."/>
            <person name="Alvarado L."/>
            <person name="Berlin A."/>
            <person name="Chapman S.B."/>
            <person name="Chen Z."/>
            <person name="Freedman E."/>
            <person name="Gellesch M."/>
            <person name="Goldberg J."/>
            <person name="Griggs A."/>
            <person name="Gujja S."/>
            <person name="Heilman E.R."/>
            <person name="Heiman D."/>
            <person name="Hepburn T."/>
            <person name="Howarth C."/>
            <person name="Jen D."/>
            <person name="Larson L."/>
            <person name="Mehta T."/>
            <person name="Neiman D."/>
            <person name="Pearson M."/>
            <person name="Roberts A."/>
            <person name="Saif S."/>
            <person name="Shea T."/>
            <person name="Shenoy N."/>
            <person name="Sisk P."/>
            <person name="Stolte C."/>
            <person name="Sykes S."/>
            <person name="Walk T."/>
            <person name="White J."/>
            <person name="Yandava C."/>
            <person name="Haas B."/>
            <person name="Nusbaum C."/>
            <person name="Birren B."/>
        </authorList>
    </citation>
    <scope>NUCLEOTIDE SEQUENCE</scope>
    <source>
        <strain evidence="2">ATCC 64411</strain>
    </source>
</reference>
<dbReference type="GO" id="GO:0043545">
    <property type="term" value="P:molybdopterin cofactor metabolic process"/>
    <property type="evidence" value="ECO:0007669"/>
    <property type="project" value="TreeGrafter"/>
</dbReference>
<organism evidence="3 4">
    <name type="scientific">Magnaporthiopsis poae (strain ATCC 64411 / 73-15)</name>
    <name type="common">Kentucky bluegrass fungus</name>
    <name type="synonym">Magnaporthe poae</name>
    <dbReference type="NCBI Taxonomy" id="644358"/>
    <lineage>
        <taxon>Eukaryota</taxon>
        <taxon>Fungi</taxon>
        <taxon>Dikarya</taxon>
        <taxon>Ascomycota</taxon>
        <taxon>Pezizomycotina</taxon>
        <taxon>Sordariomycetes</taxon>
        <taxon>Sordariomycetidae</taxon>
        <taxon>Magnaporthales</taxon>
        <taxon>Magnaporthaceae</taxon>
        <taxon>Magnaporthiopsis</taxon>
    </lineage>
</organism>
<gene>
    <name evidence="2" type="ORF">MAPG_02632</name>
</gene>
<reference evidence="3" key="5">
    <citation type="submission" date="2015-06" db="UniProtKB">
        <authorList>
            <consortium name="EnsemblFungi"/>
        </authorList>
    </citation>
    <scope>IDENTIFICATION</scope>
    <source>
        <strain evidence="3">ATCC 64411</strain>
    </source>
</reference>